<comment type="caution">
    <text evidence="2">The sequence shown here is derived from an EMBL/GenBank/DDBJ whole genome shotgun (WGS) entry which is preliminary data.</text>
</comment>
<accession>A0A9D4YTJ0</accession>
<reference evidence="2" key="1">
    <citation type="journal article" date="2019" name="Plant J.">
        <title>Chlorella vulgaris genome assembly and annotation reveals the molecular basis for metabolic acclimation to high light conditions.</title>
        <authorList>
            <person name="Cecchin M."/>
            <person name="Marcolungo L."/>
            <person name="Rossato M."/>
            <person name="Girolomoni L."/>
            <person name="Cosentino E."/>
            <person name="Cuine S."/>
            <person name="Li-Beisson Y."/>
            <person name="Delledonne M."/>
            <person name="Ballottari M."/>
        </authorList>
    </citation>
    <scope>NUCLEOTIDE SEQUENCE</scope>
    <source>
        <strain evidence="2">211/11P</strain>
    </source>
</reference>
<organism evidence="2 3">
    <name type="scientific">Chlorella vulgaris</name>
    <name type="common">Green alga</name>
    <dbReference type="NCBI Taxonomy" id="3077"/>
    <lineage>
        <taxon>Eukaryota</taxon>
        <taxon>Viridiplantae</taxon>
        <taxon>Chlorophyta</taxon>
        <taxon>core chlorophytes</taxon>
        <taxon>Trebouxiophyceae</taxon>
        <taxon>Chlorellales</taxon>
        <taxon>Chlorellaceae</taxon>
        <taxon>Chlorella clade</taxon>
        <taxon>Chlorella</taxon>
    </lineage>
</organism>
<feature type="coiled-coil region" evidence="1">
    <location>
        <begin position="13"/>
        <end position="40"/>
    </location>
</feature>
<keyword evidence="3" id="KW-1185">Reference proteome</keyword>
<dbReference type="Proteomes" id="UP001055712">
    <property type="component" value="Unassembled WGS sequence"/>
</dbReference>
<reference evidence="2" key="2">
    <citation type="submission" date="2020-11" db="EMBL/GenBank/DDBJ databases">
        <authorList>
            <person name="Cecchin M."/>
            <person name="Marcolungo L."/>
            <person name="Rossato M."/>
            <person name="Girolomoni L."/>
            <person name="Cosentino E."/>
            <person name="Cuine S."/>
            <person name="Li-Beisson Y."/>
            <person name="Delledonne M."/>
            <person name="Ballottari M."/>
        </authorList>
    </citation>
    <scope>NUCLEOTIDE SEQUENCE</scope>
    <source>
        <strain evidence="2">211/11P</strain>
        <tissue evidence="2">Whole cell</tissue>
    </source>
</reference>
<evidence type="ECO:0000313" key="3">
    <source>
        <dbReference type="Proteomes" id="UP001055712"/>
    </source>
</evidence>
<keyword evidence="1" id="KW-0175">Coiled coil</keyword>
<dbReference type="AlphaFoldDB" id="A0A9D4YTJ0"/>
<evidence type="ECO:0000313" key="2">
    <source>
        <dbReference type="EMBL" id="KAI3425378.1"/>
    </source>
</evidence>
<gene>
    <name evidence="2" type="ORF">D9Q98_009142</name>
</gene>
<dbReference type="EMBL" id="SIDB01000012">
    <property type="protein sequence ID" value="KAI3425378.1"/>
    <property type="molecule type" value="Genomic_DNA"/>
</dbReference>
<evidence type="ECO:0000256" key="1">
    <source>
        <dbReference type="SAM" id="Coils"/>
    </source>
</evidence>
<name>A0A9D4YTJ0_CHLVU</name>
<sequence>MLCIREDVEEDGAQSARMTLEDAEDEVAWLRHQMVNKSQQQHELEGELRDMHKQVHGKREQLRDKREQLAAATTAGQVKDEAHARLWKQNADDQQRECAAKDEQQHVLEGEVRDLHEQMRGNLVQWEAAATAGQVKDEAHARLWKQNADDQQRECAAKDEQQHVLEGEVRDLHEQMRGNLVQWEAAATAGQVKDEAHARLWKQNADDQQRECAAKDEQQHVLEGEVRDLHEQMRGNLVQWEAAATAGQVKDEAHARLWKQNADDQQRECAAKDEQQHVLEGEVRDLHEQMRGNLVQWEAAATAGQNADDQQRECAAKDEQQHVLEGEVRDLHEQMRGNLVQWEAAATAGQVKDEAHARLWKQNADDQQRECAAKDEQQHVLEGEVRDLHEQMRGNLVQWEAAATAGQVKDEAHARLWKQNADDQQRECAAKDEQQHVLEGEVRDLHEQMRGNLVQWEAAATAGQVKDEAHARLWKQNAVDQQRECAAKDAALSGLQAEVTATSVDRRSMDGLVAEQVQELHNRIRWLEVSLQASMAREEVLQGQLAAGGPATRSKSIAVAAVLGAA</sequence>
<protein>
    <submittedName>
        <fullName evidence="2">Uncharacterized protein</fullName>
    </submittedName>
</protein>
<proteinExistence type="predicted"/>